<evidence type="ECO:0000256" key="5">
    <source>
        <dbReference type="ARBA" id="ARBA00022968"/>
    </source>
</evidence>
<keyword evidence="5" id="KW-0735">Signal-anchor</keyword>
<evidence type="ECO:0000256" key="2">
    <source>
        <dbReference type="ARBA" id="ARBA00005664"/>
    </source>
</evidence>
<dbReference type="PANTHER" id="PTHR31311">
    <property type="entry name" value="XYLOGLUCAN 6-XYLOSYLTRANSFERASE 5-RELATED-RELATED"/>
    <property type="match status" value="1"/>
</dbReference>
<name>A0AAV6IM24_9ERIC</name>
<evidence type="ECO:0000313" key="8">
    <source>
        <dbReference type="EMBL" id="KAG5528399.1"/>
    </source>
</evidence>
<dbReference type="AlphaFoldDB" id="A0AAV6IM24"/>
<comment type="subcellular location">
    <subcellularLocation>
        <location evidence="1">Golgi apparatus membrane</location>
        <topology evidence="1">Single-pass type II membrane protein</topology>
    </subcellularLocation>
</comment>
<dbReference type="GO" id="GO:0005802">
    <property type="term" value="C:trans-Golgi network"/>
    <property type="evidence" value="ECO:0007669"/>
    <property type="project" value="TreeGrafter"/>
</dbReference>
<dbReference type="GO" id="GO:0005768">
    <property type="term" value="C:endosome"/>
    <property type="evidence" value="ECO:0007669"/>
    <property type="project" value="TreeGrafter"/>
</dbReference>
<evidence type="ECO:0000256" key="6">
    <source>
        <dbReference type="ARBA" id="ARBA00023034"/>
    </source>
</evidence>
<keyword evidence="9" id="KW-1185">Reference proteome</keyword>
<dbReference type="Proteomes" id="UP000823749">
    <property type="component" value="Chromosome 10"/>
</dbReference>
<dbReference type="Pfam" id="PF05637">
    <property type="entry name" value="Glyco_transf_34"/>
    <property type="match status" value="1"/>
</dbReference>
<proteinExistence type="inferred from homology"/>
<dbReference type="EMBL" id="JACTNZ010000010">
    <property type="protein sequence ID" value="KAG5528399.1"/>
    <property type="molecule type" value="Genomic_DNA"/>
</dbReference>
<keyword evidence="7" id="KW-0472">Membrane</keyword>
<feature type="transmembrane region" description="Helical" evidence="7">
    <location>
        <begin position="30"/>
        <end position="47"/>
    </location>
</feature>
<dbReference type="InterPro" id="IPR008630">
    <property type="entry name" value="Glyco_trans_34"/>
</dbReference>
<accession>A0AAV6IM24</accession>
<gene>
    <name evidence="8" type="ORF">RHGRI_029163</name>
</gene>
<keyword evidence="7" id="KW-1133">Transmembrane helix</keyword>
<dbReference type="Gene3D" id="3.90.550.10">
    <property type="entry name" value="Spore Coat Polysaccharide Biosynthesis Protein SpsA, Chain A"/>
    <property type="match status" value="1"/>
</dbReference>
<dbReference type="GO" id="GO:0000139">
    <property type="term" value="C:Golgi membrane"/>
    <property type="evidence" value="ECO:0007669"/>
    <property type="project" value="UniProtKB-SubCell"/>
</dbReference>
<reference evidence="8" key="1">
    <citation type="submission" date="2020-08" db="EMBL/GenBank/DDBJ databases">
        <title>Plant Genome Project.</title>
        <authorList>
            <person name="Zhang R.-G."/>
        </authorList>
    </citation>
    <scope>NUCLEOTIDE SEQUENCE</scope>
    <source>
        <strain evidence="8">WSP0</strain>
        <tissue evidence="8">Leaf</tissue>
    </source>
</reference>
<evidence type="ECO:0000256" key="4">
    <source>
        <dbReference type="ARBA" id="ARBA00022679"/>
    </source>
</evidence>
<evidence type="ECO:0000256" key="7">
    <source>
        <dbReference type="SAM" id="Phobius"/>
    </source>
</evidence>
<comment type="caution">
    <text evidence="8">The sequence shown here is derived from an EMBL/GenBank/DDBJ whole genome shotgun (WGS) entry which is preliminary data.</text>
</comment>
<keyword evidence="4" id="KW-0808">Transferase</keyword>
<comment type="similarity">
    <text evidence="2">Belongs to the glycosyltransferase 34 family.</text>
</comment>
<organism evidence="8 9">
    <name type="scientific">Rhododendron griersonianum</name>
    <dbReference type="NCBI Taxonomy" id="479676"/>
    <lineage>
        <taxon>Eukaryota</taxon>
        <taxon>Viridiplantae</taxon>
        <taxon>Streptophyta</taxon>
        <taxon>Embryophyta</taxon>
        <taxon>Tracheophyta</taxon>
        <taxon>Spermatophyta</taxon>
        <taxon>Magnoliopsida</taxon>
        <taxon>eudicotyledons</taxon>
        <taxon>Gunneridae</taxon>
        <taxon>Pentapetalae</taxon>
        <taxon>asterids</taxon>
        <taxon>Ericales</taxon>
        <taxon>Ericaceae</taxon>
        <taxon>Ericoideae</taxon>
        <taxon>Rhodoreae</taxon>
        <taxon>Rhododendron</taxon>
    </lineage>
</organism>
<keyword evidence="6" id="KW-0333">Golgi apparatus</keyword>
<dbReference type="GO" id="GO:0008378">
    <property type="term" value="F:galactosyltransferase activity"/>
    <property type="evidence" value="ECO:0007669"/>
    <property type="project" value="TreeGrafter"/>
</dbReference>
<sequence>MGRAIATVASDHKKHATVAKMENLIGPSKPIFIGVAGVALLVLLLRFSTSTSFPNMFDVSKMTVSQGKDGGATKDCATVSDQGLNLGHDPADKTFYDDPALSYEIGNPDTNWDEKRREWLKHHPSFATGAKDRVFVVTGSQPSTCKDPIGDHLNLWFFKNKVDYCRIHGYDIFYSNAFLHPKMVSWWVKMPVLRATMLAHPKAEWIFWVDSDAVFTDMDFKPPLEKYKDHNLVVPGFPDKVYKEKS</sequence>
<keyword evidence="7" id="KW-0812">Transmembrane</keyword>
<evidence type="ECO:0000313" key="9">
    <source>
        <dbReference type="Proteomes" id="UP000823749"/>
    </source>
</evidence>
<dbReference type="InterPro" id="IPR029044">
    <property type="entry name" value="Nucleotide-diphossugar_trans"/>
</dbReference>
<dbReference type="PANTHER" id="PTHR31311:SF3">
    <property type="entry name" value="GLYCOSYLTRANSFERASE 7-RELATED"/>
    <property type="match status" value="1"/>
</dbReference>
<evidence type="ECO:0000256" key="3">
    <source>
        <dbReference type="ARBA" id="ARBA00022676"/>
    </source>
</evidence>
<keyword evidence="3" id="KW-0328">Glycosyltransferase</keyword>
<evidence type="ECO:0000256" key="1">
    <source>
        <dbReference type="ARBA" id="ARBA00004323"/>
    </source>
</evidence>
<protein>
    <submittedName>
        <fullName evidence="8">Uncharacterized protein</fullName>
    </submittedName>
</protein>